<proteinExistence type="predicted"/>
<protein>
    <submittedName>
        <fullName evidence="1">Uncharacterized protein</fullName>
    </submittedName>
</protein>
<dbReference type="AlphaFoldDB" id="A0A238D207"/>
<organism evidence="1 2">
    <name type="scientific">Thiomonas delicata</name>
    <name type="common">Thiomonas cuprina</name>
    <dbReference type="NCBI Taxonomy" id="364030"/>
    <lineage>
        <taxon>Bacteria</taxon>
        <taxon>Pseudomonadati</taxon>
        <taxon>Pseudomonadota</taxon>
        <taxon>Betaproteobacteria</taxon>
        <taxon>Burkholderiales</taxon>
        <taxon>Thiomonas</taxon>
    </lineage>
</organism>
<dbReference type="EMBL" id="FLMQ01000055">
    <property type="protein sequence ID" value="SBP87291.1"/>
    <property type="molecule type" value="Genomic_DNA"/>
</dbReference>
<reference evidence="1 2" key="1">
    <citation type="submission" date="2016-06" db="EMBL/GenBank/DDBJ databases">
        <authorList>
            <person name="Kjaerup R.B."/>
            <person name="Dalgaard T.S."/>
            <person name="Juul-Madsen H.R."/>
        </authorList>
    </citation>
    <scope>NUCLEOTIDE SEQUENCE [LARGE SCALE GENOMIC DNA]</scope>
    <source>
        <strain evidence="1 2">DSM 16361</strain>
    </source>
</reference>
<gene>
    <name evidence="1" type="ORF">THIARS_60004</name>
</gene>
<keyword evidence="2" id="KW-1185">Reference proteome</keyword>
<sequence length="70" mass="7782">MISKSWAKTQLAGRRPDTDRKAQAWMLAAAKDAGPLAAAFSDARMLRRTKLVRTAPRRLREHAKPGAKII</sequence>
<accession>A0A238D207</accession>
<evidence type="ECO:0000313" key="2">
    <source>
        <dbReference type="Proteomes" id="UP000214566"/>
    </source>
</evidence>
<dbReference type="Proteomes" id="UP000214566">
    <property type="component" value="Unassembled WGS sequence"/>
</dbReference>
<name>A0A238D207_THIDL</name>
<evidence type="ECO:0000313" key="1">
    <source>
        <dbReference type="EMBL" id="SBP87291.1"/>
    </source>
</evidence>